<dbReference type="Pfam" id="PF01250">
    <property type="entry name" value="Ribosomal_S6"/>
    <property type="match status" value="1"/>
</dbReference>
<organism evidence="7 8">
    <name type="scientific">Maioricimonas rarisocia</name>
    <dbReference type="NCBI Taxonomy" id="2528026"/>
    <lineage>
        <taxon>Bacteria</taxon>
        <taxon>Pseudomonadati</taxon>
        <taxon>Planctomycetota</taxon>
        <taxon>Planctomycetia</taxon>
        <taxon>Planctomycetales</taxon>
        <taxon>Planctomycetaceae</taxon>
        <taxon>Maioricimonas</taxon>
    </lineage>
</organism>
<keyword evidence="8" id="KW-1185">Reference proteome</keyword>
<evidence type="ECO:0000256" key="5">
    <source>
        <dbReference type="ARBA" id="ARBA00035294"/>
    </source>
</evidence>
<dbReference type="NCBIfam" id="TIGR00166">
    <property type="entry name" value="S6"/>
    <property type="match status" value="1"/>
</dbReference>
<comment type="function">
    <text evidence="4 6">Binds together with bS18 to 16S ribosomal RNA.</text>
</comment>
<protein>
    <recommendedName>
        <fullName evidence="5 6">Small ribosomal subunit protein bS6</fullName>
    </recommendedName>
</protein>
<reference evidence="7 8" key="1">
    <citation type="submission" date="2019-02" db="EMBL/GenBank/DDBJ databases">
        <title>Deep-cultivation of Planctomycetes and their phenomic and genomic characterization uncovers novel biology.</title>
        <authorList>
            <person name="Wiegand S."/>
            <person name="Jogler M."/>
            <person name="Boedeker C."/>
            <person name="Pinto D."/>
            <person name="Vollmers J."/>
            <person name="Rivas-Marin E."/>
            <person name="Kohn T."/>
            <person name="Peeters S.H."/>
            <person name="Heuer A."/>
            <person name="Rast P."/>
            <person name="Oberbeckmann S."/>
            <person name="Bunk B."/>
            <person name="Jeske O."/>
            <person name="Meyerdierks A."/>
            <person name="Storesund J.E."/>
            <person name="Kallscheuer N."/>
            <person name="Luecker S."/>
            <person name="Lage O.M."/>
            <person name="Pohl T."/>
            <person name="Merkel B.J."/>
            <person name="Hornburger P."/>
            <person name="Mueller R.-W."/>
            <person name="Bruemmer F."/>
            <person name="Labrenz M."/>
            <person name="Spormann A.M."/>
            <person name="Op den Camp H."/>
            <person name="Overmann J."/>
            <person name="Amann R."/>
            <person name="Jetten M.S.M."/>
            <person name="Mascher T."/>
            <person name="Medema M.H."/>
            <person name="Devos D.P."/>
            <person name="Kaster A.-K."/>
            <person name="Ovreas L."/>
            <person name="Rohde M."/>
            <person name="Galperin M.Y."/>
            <person name="Jogler C."/>
        </authorList>
    </citation>
    <scope>NUCLEOTIDE SEQUENCE [LARGE SCALE GENOMIC DNA]</scope>
    <source>
        <strain evidence="7 8">Mal4</strain>
    </source>
</reference>
<evidence type="ECO:0000256" key="3">
    <source>
        <dbReference type="ARBA" id="ARBA00023274"/>
    </source>
</evidence>
<dbReference type="HAMAP" id="MF_00360">
    <property type="entry name" value="Ribosomal_bS6"/>
    <property type="match status" value="1"/>
</dbReference>
<evidence type="ECO:0000313" key="7">
    <source>
        <dbReference type="EMBL" id="QDU37111.1"/>
    </source>
</evidence>
<dbReference type="GO" id="GO:1990904">
    <property type="term" value="C:ribonucleoprotein complex"/>
    <property type="evidence" value="ECO:0007669"/>
    <property type="project" value="UniProtKB-KW"/>
</dbReference>
<dbReference type="Gene3D" id="3.30.70.60">
    <property type="match status" value="1"/>
</dbReference>
<dbReference type="GO" id="GO:0006412">
    <property type="term" value="P:translation"/>
    <property type="evidence" value="ECO:0007669"/>
    <property type="project" value="UniProtKB-UniRule"/>
</dbReference>
<dbReference type="AlphaFoldDB" id="A0A517Z3P8"/>
<dbReference type="InterPro" id="IPR000529">
    <property type="entry name" value="Ribosomal_bS6"/>
</dbReference>
<comment type="similarity">
    <text evidence="1 6">Belongs to the bacterial ribosomal protein bS6 family.</text>
</comment>
<gene>
    <name evidence="6 7" type="primary">rpsF</name>
    <name evidence="7" type="ORF">Mal4_14190</name>
</gene>
<keyword evidence="6" id="KW-0694">RNA-binding</keyword>
<dbReference type="GO" id="GO:0019843">
    <property type="term" value="F:rRNA binding"/>
    <property type="evidence" value="ECO:0007669"/>
    <property type="project" value="UniProtKB-UniRule"/>
</dbReference>
<keyword evidence="2 6" id="KW-0689">Ribosomal protein</keyword>
<proteinExistence type="inferred from homology"/>
<dbReference type="InterPro" id="IPR014717">
    <property type="entry name" value="Transl_elong_EF1B/ribsomal_bS6"/>
</dbReference>
<dbReference type="InterPro" id="IPR020814">
    <property type="entry name" value="Ribosomal_S6_plastid/chlpt"/>
</dbReference>
<dbReference type="GO" id="GO:0003735">
    <property type="term" value="F:structural constituent of ribosome"/>
    <property type="evidence" value="ECO:0007669"/>
    <property type="project" value="InterPro"/>
</dbReference>
<evidence type="ECO:0000313" key="8">
    <source>
        <dbReference type="Proteomes" id="UP000320496"/>
    </source>
</evidence>
<dbReference type="GO" id="GO:0005840">
    <property type="term" value="C:ribosome"/>
    <property type="evidence" value="ECO:0007669"/>
    <property type="project" value="UniProtKB-KW"/>
</dbReference>
<dbReference type="Proteomes" id="UP000320496">
    <property type="component" value="Chromosome"/>
</dbReference>
<dbReference type="KEGG" id="mri:Mal4_14190"/>
<name>A0A517Z3P8_9PLAN</name>
<evidence type="ECO:0000256" key="1">
    <source>
        <dbReference type="ARBA" id="ARBA00009512"/>
    </source>
</evidence>
<dbReference type="InterPro" id="IPR035980">
    <property type="entry name" value="Ribosomal_bS6_sf"/>
</dbReference>
<keyword evidence="3 6" id="KW-0687">Ribonucleoprotein</keyword>
<dbReference type="EMBL" id="CP036275">
    <property type="protein sequence ID" value="QDU37111.1"/>
    <property type="molecule type" value="Genomic_DNA"/>
</dbReference>
<evidence type="ECO:0000256" key="6">
    <source>
        <dbReference type="HAMAP-Rule" id="MF_00360"/>
    </source>
</evidence>
<evidence type="ECO:0000256" key="2">
    <source>
        <dbReference type="ARBA" id="ARBA00022980"/>
    </source>
</evidence>
<accession>A0A517Z3P8</accession>
<evidence type="ECO:0000256" key="4">
    <source>
        <dbReference type="ARBA" id="ARBA00035104"/>
    </source>
</evidence>
<keyword evidence="6" id="KW-0699">rRNA-binding</keyword>
<dbReference type="SUPFAM" id="SSF54995">
    <property type="entry name" value="Ribosomal protein S6"/>
    <property type="match status" value="1"/>
</dbReference>
<dbReference type="CDD" id="cd00473">
    <property type="entry name" value="bS6"/>
    <property type="match status" value="1"/>
</dbReference>
<sequence>MSQHLYECMFLLDSGRYATDPQGTEAAVREILDRCEAELVAMVPWQEGKLAYPIENQRKGLHLLTYFRMDGGQVDELARLCRLSETVLRHLLLQHPPKLFDAMVQAVTQHTEQQTEEAAPEPVAAEK</sequence>